<dbReference type="KEGG" id="ffu:CLAFUR5_14511"/>
<evidence type="ECO:0000259" key="1">
    <source>
        <dbReference type="Pfam" id="PF06985"/>
    </source>
</evidence>
<organism evidence="2 3">
    <name type="scientific">Passalora fulva</name>
    <name type="common">Tomato leaf mold</name>
    <name type="synonym">Cladosporium fulvum</name>
    <dbReference type="NCBI Taxonomy" id="5499"/>
    <lineage>
        <taxon>Eukaryota</taxon>
        <taxon>Fungi</taxon>
        <taxon>Dikarya</taxon>
        <taxon>Ascomycota</taxon>
        <taxon>Pezizomycotina</taxon>
        <taxon>Dothideomycetes</taxon>
        <taxon>Dothideomycetidae</taxon>
        <taxon>Mycosphaerellales</taxon>
        <taxon>Mycosphaerellaceae</taxon>
        <taxon>Fulvia</taxon>
    </lineage>
</organism>
<dbReference type="InterPro" id="IPR010730">
    <property type="entry name" value="HET"/>
</dbReference>
<name>A0A9Q8PMC2_PASFU</name>
<dbReference type="Pfam" id="PF06985">
    <property type="entry name" value="HET"/>
    <property type="match status" value="1"/>
</dbReference>
<dbReference type="PANTHER" id="PTHR10622">
    <property type="entry name" value="HET DOMAIN-CONTAINING PROTEIN"/>
    <property type="match status" value="1"/>
</dbReference>
<reference evidence="2" key="1">
    <citation type="submission" date="2021-12" db="EMBL/GenBank/DDBJ databases">
        <authorList>
            <person name="Zaccaron A."/>
            <person name="Stergiopoulos I."/>
        </authorList>
    </citation>
    <scope>NUCLEOTIDE SEQUENCE</scope>
    <source>
        <strain evidence="2">Race5_Kim</strain>
    </source>
</reference>
<gene>
    <name evidence="2" type="ORF">CLAFUR5_14511</name>
</gene>
<evidence type="ECO:0000313" key="3">
    <source>
        <dbReference type="Proteomes" id="UP000756132"/>
    </source>
</evidence>
<dbReference type="RefSeq" id="XP_047769436.1">
    <property type="nucleotide sequence ID" value="XM_047913659.1"/>
</dbReference>
<dbReference type="Proteomes" id="UP000756132">
    <property type="component" value="Chromosome 13"/>
</dbReference>
<reference evidence="2" key="2">
    <citation type="journal article" date="2022" name="Microb. Genom.">
        <title>A chromosome-scale genome assembly of the tomato pathogen Cladosporium fulvum reveals a compartmentalized genome architecture and the presence of a dispensable chromosome.</title>
        <authorList>
            <person name="Zaccaron A.Z."/>
            <person name="Chen L.H."/>
            <person name="Samaras A."/>
            <person name="Stergiopoulos I."/>
        </authorList>
    </citation>
    <scope>NUCLEOTIDE SEQUENCE</scope>
    <source>
        <strain evidence="2">Race5_Kim</strain>
    </source>
</reference>
<dbReference type="GeneID" id="71994389"/>
<sequence length="512" mass="57943">MRLINIHTLEVGTFIGEEIPEYAILSHRWCDADNSISFASFTSGCDKASAGYRKVVDFCNFVKREKDHFWPVRDTKDYEWSEKLCPGTSRRRGARHNCEFLSNVDWIWIDTCCIDKSSSAELPESINSMYQFYARAKACIVHLHDIDTPPCGESLCNVDCETCDHTKHQIKHSEWFRRGWTLQELVAPHTRVFVSADWRIIGGIFDLVKWTNASDNVLLSCVAEASKIPSVVFTDQRQVRAASVAQRLSWAADRVTTRTEDRAYSLFGLLQVNLPLLYGEGSRAWLRLQQEIVRSSGDESIFAWEADCPGREGMLPSPQPVLASHLEWFANSLAVRRTPRFERLPYVITNQGLELRLRSSTAFLTFPPRGRTITIPLNCGATTEASICDVGARVLVLQRRALCGHYERLGCPETHAVPDLFQALGHQPEWIECDEETIYVHTSPDQCHSGLEIGGQAVTTIRATPHMSSVLRSMTANGADDMKEASRERRIEHTRDPVDYINKFVSSMHCVS</sequence>
<dbReference type="AlphaFoldDB" id="A0A9Q8PMC2"/>
<dbReference type="OrthoDB" id="674604at2759"/>
<dbReference type="PANTHER" id="PTHR10622:SF10">
    <property type="entry name" value="HET DOMAIN-CONTAINING PROTEIN"/>
    <property type="match status" value="1"/>
</dbReference>
<keyword evidence="3" id="KW-1185">Reference proteome</keyword>
<evidence type="ECO:0000313" key="2">
    <source>
        <dbReference type="EMBL" id="UJO25070.1"/>
    </source>
</evidence>
<protein>
    <submittedName>
        <fullName evidence="2">Vegetative incompatibility protein HET-E-1</fullName>
    </submittedName>
</protein>
<accession>A0A9Q8PMC2</accession>
<feature type="domain" description="Heterokaryon incompatibility" evidence="1">
    <location>
        <begin position="102"/>
        <end position="146"/>
    </location>
</feature>
<proteinExistence type="predicted"/>
<dbReference type="EMBL" id="CP090175">
    <property type="protein sequence ID" value="UJO25070.1"/>
    <property type="molecule type" value="Genomic_DNA"/>
</dbReference>